<protein>
    <submittedName>
        <fullName evidence="1">Flavodoxin</fullName>
    </submittedName>
</protein>
<evidence type="ECO:0000313" key="1">
    <source>
        <dbReference type="EMBL" id="MEX3528055.1"/>
    </source>
</evidence>
<keyword evidence="2" id="KW-1185">Reference proteome</keyword>
<dbReference type="EMBL" id="JAYWMA010000002">
    <property type="protein sequence ID" value="MEX3528055.1"/>
    <property type="molecule type" value="Genomic_DNA"/>
</dbReference>
<reference evidence="1 2" key="1">
    <citation type="journal article" date="2024" name="Fungal Genet. Biol.">
        <title>The porcine skin microbiome exhibits broad fungal antagonism.</title>
        <authorList>
            <person name="De La Cruz K.F."/>
            <person name="Townsend E.C."/>
            <person name="Alex Cheong J.Z."/>
            <person name="Salamzade R."/>
            <person name="Liu A."/>
            <person name="Sandstrom S."/>
            <person name="Davila E."/>
            <person name="Huang L."/>
            <person name="Xu K.H."/>
            <person name="Wu S.Y."/>
            <person name="Meudt J.J."/>
            <person name="Shanmuganayagam D."/>
            <person name="Gibson A.L.F."/>
            <person name="Kalan L.R."/>
        </authorList>
    </citation>
    <scope>NUCLEOTIDE SEQUENCE [LARGE SCALE GENOMIC DNA]</scope>
    <source>
        <strain evidence="1 2">LK2569</strain>
    </source>
</reference>
<comment type="caution">
    <text evidence="1">The sequence shown here is derived from an EMBL/GenBank/DDBJ whole genome shotgun (WGS) entry which is preliminary data.</text>
</comment>
<dbReference type="SUPFAM" id="SSF52218">
    <property type="entry name" value="Flavoproteins"/>
    <property type="match status" value="1"/>
</dbReference>
<organism evidence="1 2">
    <name type="scientific">Corynebacterium xerosis</name>
    <dbReference type="NCBI Taxonomy" id="1725"/>
    <lineage>
        <taxon>Bacteria</taxon>
        <taxon>Bacillati</taxon>
        <taxon>Actinomycetota</taxon>
        <taxon>Actinomycetes</taxon>
        <taxon>Mycobacteriales</taxon>
        <taxon>Corynebacteriaceae</taxon>
        <taxon>Corynebacterium</taxon>
    </lineage>
</organism>
<proteinExistence type="predicted"/>
<dbReference type="Gene3D" id="3.40.50.360">
    <property type="match status" value="1"/>
</dbReference>
<dbReference type="Proteomes" id="UP001558353">
    <property type="component" value="Unassembled WGS sequence"/>
</dbReference>
<sequence>MNATNDSRPTLLVVHHSPTPLLRAVRDAALDGARHPEIEGVNVRVVEALDATAADVLAADAYLLGTSANFGYVSGALKHFFDSTFAEYNAAAEAGDVPKGRPVSWWIRGGYDVTGAAKAIRSLTTGFGWEIAAEPVEFVGDPDDATNERLLELGGTMAALLMDPTTDPTMDQTMEDPR</sequence>
<dbReference type="InterPro" id="IPR029039">
    <property type="entry name" value="Flavoprotein-like_sf"/>
</dbReference>
<name>A0ABV3UTS9_9CORY</name>
<evidence type="ECO:0000313" key="2">
    <source>
        <dbReference type="Proteomes" id="UP001558353"/>
    </source>
</evidence>
<dbReference type="RefSeq" id="WP_368522072.1">
    <property type="nucleotide sequence ID" value="NZ_JAYWMA010000002.1"/>
</dbReference>
<gene>
    <name evidence="1" type="ORF">VVR64_03080</name>
</gene>
<accession>A0ABV3UTS9</accession>